<sequence>MSVSWNGKTDEGQNNATEGRVQMEVRMEGQRDDKGETTNEGPEAAGRRGDMFAHGDEEGETGTEGGRGVAALGLPTMKSDENRSGADAKMVCDVVSRMEDTEPYSAELLAAMMRLWADSGIQECFSRAREYQLNDSAHYLDSLDRIGAPDYQPTEQDILRTRVKTTGIVETHFTFKNLHFRLFDVGGQRSERKKWIHCFEDVTAIIFCVALSGYDQVLHEDETTNRMHESLKLFDSICNNKWFNDTSIILFLNKKDLFENKIIKSPLTICFPEYTGPDNYEDGIAYIKSHYEGKNKSPTKEVYSHVTCATDTNNIQFVFDSVTDNRMHESLMLFDSICNNKFFIDTSIILFLNKKDLFAEKIKKSALSICFPEYTGPNTYEDAAAYIQAQFESKNRSPNKEIYCHLTCATDTGNIQVVFDAVTDIIIANNLRGCGLY</sequence>
<dbReference type="FunFam" id="3.40.50.300:FF:000041">
    <property type="entry name" value="Guanine nucleotide-binding protein G(I) subunit alpha"/>
    <property type="match status" value="1"/>
</dbReference>
<dbReference type="Gene3D" id="1.10.400.10">
    <property type="entry name" value="GI Alpha 1, domain 2-like"/>
    <property type="match status" value="1"/>
</dbReference>
<feature type="binding site" evidence="11">
    <location>
        <begin position="184"/>
        <end position="188"/>
    </location>
    <ligand>
        <name>GTP</name>
        <dbReference type="ChEBI" id="CHEBI:37565"/>
    </ligand>
</feature>
<organism evidence="14 15">
    <name type="scientific">Gambusia affinis</name>
    <name type="common">Western mosquitofish</name>
    <name type="synonym">Heterandria affinis</name>
    <dbReference type="NCBI Taxonomy" id="33528"/>
    <lineage>
        <taxon>Eukaryota</taxon>
        <taxon>Metazoa</taxon>
        <taxon>Chordata</taxon>
        <taxon>Craniata</taxon>
        <taxon>Vertebrata</taxon>
        <taxon>Euteleostomi</taxon>
        <taxon>Actinopterygii</taxon>
        <taxon>Neopterygii</taxon>
        <taxon>Teleostei</taxon>
        <taxon>Neoteleostei</taxon>
        <taxon>Acanthomorphata</taxon>
        <taxon>Ovalentaria</taxon>
        <taxon>Atherinomorphae</taxon>
        <taxon>Cyprinodontiformes</taxon>
        <taxon>Poeciliidae</taxon>
        <taxon>Poeciliinae</taxon>
        <taxon>Gambusia</taxon>
    </lineage>
</organism>
<dbReference type="FunFam" id="3.40.50.300:FF:002307">
    <property type="entry name" value="Guanine nucleotide-binding protein G(k) subunit alpha"/>
    <property type="match status" value="1"/>
</dbReference>
<evidence type="ECO:0000313" key="15">
    <source>
        <dbReference type="Proteomes" id="UP000250572"/>
    </source>
</evidence>
<feature type="binding site" evidence="11">
    <location>
        <position position="309"/>
    </location>
    <ligand>
        <name>GTP</name>
        <dbReference type="ChEBI" id="CHEBI:37565"/>
    </ligand>
</feature>
<dbReference type="GO" id="GO:0031852">
    <property type="term" value="F:mu-type opioid receptor binding"/>
    <property type="evidence" value="ECO:0007669"/>
    <property type="project" value="TreeGrafter"/>
</dbReference>
<dbReference type="EMBL" id="NHOQ01000086">
    <property type="protein sequence ID" value="PWA33098.1"/>
    <property type="molecule type" value="Genomic_DNA"/>
</dbReference>
<dbReference type="GO" id="GO:0031821">
    <property type="term" value="F:G protein-coupled serotonin receptor binding"/>
    <property type="evidence" value="ECO:0007669"/>
    <property type="project" value="TreeGrafter"/>
</dbReference>
<dbReference type="GO" id="GO:0005525">
    <property type="term" value="F:GTP binding"/>
    <property type="evidence" value="ECO:0007669"/>
    <property type="project" value="UniProtKB-KW"/>
</dbReference>
<keyword evidence="8" id="KW-0564">Palmitate</keyword>
<dbReference type="GO" id="GO:0046872">
    <property type="term" value="F:metal ion binding"/>
    <property type="evidence" value="ECO:0007669"/>
    <property type="project" value="UniProtKB-KW"/>
</dbReference>
<evidence type="ECO:0000256" key="13">
    <source>
        <dbReference type="SAM" id="MobiDB-lite"/>
    </source>
</evidence>
<dbReference type="PRINTS" id="PR00441">
    <property type="entry name" value="GPROTEINAI"/>
</dbReference>
<evidence type="ECO:0000256" key="7">
    <source>
        <dbReference type="ARBA" id="ARBA00023134"/>
    </source>
</evidence>
<dbReference type="PRINTS" id="PR00318">
    <property type="entry name" value="GPROTEINA"/>
</dbReference>
<dbReference type="GO" id="GO:0003924">
    <property type="term" value="F:GTPase activity"/>
    <property type="evidence" value="ECO:0007669"/>
    <property type="project" value="InterPro"/>
</dbReference>
<dbReference type="SUPFAM" id="SSF52540">
    <property type="entry name" value="P-loop containing nucleoside triphosphate hydrolases"/>
    <property type="match status" value="2"/>
</dbReference>
<feature type="binding site" evidence="11">
    <location>
        <begin position="135"/>
        <end position="136"/>
    </location>
    <ligand>
        <name>GTP</name>
        <dbReference type="ChEBI" id="CHEBI:37565"/>
    </ligand>
</feature>
<dbReference type="Pfam" id="PF00503">
    <property type="entry name" value="G-alpha"/>
    <property type="match status" value="1"/>
</dbReference>
<evidence type="ECO:0000256" key="12">
    <source>
        <dbReference type="PIRSR" id="PIRSR601019-2"/>
    </source>
</evidence>
<evidence type="ECO:0000256" key="6">
    <source>
        <dbReference type="ARBA" id="ARBA00022842"/>
    </source>
</evidence>
<feature type="binding site" evidence="12">
    <location>
        <position position="165"/>
    </location>
    <ligand>
        <name>Mg(2+)</name>
        <dbReference type="ChEBI" id="CHEBI:18420"/>
    </ligand>
</feature>
<dbReference type="CDD" id="cd00066">
    <property type="entry name" value="G-alpha"/>
    <property type="match status" value="1"/>
</dbReference>
<evidence type="ECO:0008006" key="16">
    <source>
        <dbReference type="Google" id="ProtNLM"/>
    </source>
</evidence>
<evidence type="ECO:0000256" key="10">
    <source>
        <dbReference type="ARBA" id="ARBA00023288"/>
    </source>
</evidence>
<evidence type="ECO:0000256" key="1">
    <source>
        <dbReference type="ARBA" id="ARBA00006628"/>
    </source>
</evidence>
<evidence type="ECO:0000313" key="14">
    <source>
        <dbReference type="EMBL" id="PWA33098.1"/>
    </source>
</evidence>
<feature type="binding site" evidence="11">
    <location>
        <begin position="159"/>
        <end position="165"/>
    </location>
    <ligand>
        <name>GTP</name>
        <dbReference type="ChEBI" id="CHEBI:37565"/>
    </ligand>
</feature>
<gene>
    <name evidence="14" type="ORF">CCH79_00013058</name>
</gene>
<feature type="region of interest" description="Disordered" evidence="13">
    <location>
        <begin position="1"/>
        <end position="69"/>
    </location>
</feature>
<name>A0A315WBD4_GAMAF</name>
<dbReference type="GO" id="GO:0005834">
    <property type="term" value="C:heterotrimeric G-protein complex"/>
    <property type="evidence" value="ECO:0007669"/>
    <property type="project" value="TreeGrafter"/>
</dbReference>
<dbReference type="InterPro" id="IPR001408">
    <property type="entry name" value="Gprotein_alpha_I"/>
</dbReference>
<feature type="compositionally biased region" description="Basic and acidic residues" evidence="13">
    <location>
        <begin position="45"/>
        <end position="56"/>
    </location>
</feature>
<dbReference type="GO" id="GO:0007212">
    <property type="term" value="P:G protein-coupled dopamine receptor signaling pathway"/>
    <property type="evidence" value="ECO:0007669"/>
    <property type="project" value="TreeGrafter"/>
</dbReference>
<dbReference type="SMART" id="SM00275">
    <property type="entry name" value="G_alpha"/>
    <property type="match status" value="1"/>
</dbReference>
<evidence type="ECO:0000256" key="5">
    <source>
        <dbReference type="ARBA" id="ARBA00022741"/>
    </source>
</evidence>
<keyword evidence="10" id="KW-0449">Lipoprotein</keyword>
<keyword evidence="5 11" id="KW-0547">Nucleotide-binding</keyword>
<dbReference type="InterPro" id="IPR011025">
    <property type="entry name" value="GproteinA_insert"/>
</dbReference>
<keyword evidence="4 12" id="KW-0479">Metal-binding</keyword>
<dbReference type="STRING" id="33528.ENSGAFP00000022125"/>
<feature type="compositionally biased region" description="Basic and acidic residues" evidence="13">
    <location>
        <begin position="21"/>
        <end position="37"/>
    </location>
</feature>
<keyword evidence="15" id="KW-1185">Reference proteome</keyword>
<dbReference type="GO" id="GO:0007188">
    <property type="term" value="P:adenylate cyclase-modulating G protein-coupled receptor signaling pathway"/>
    <property type="evidence" value="ECO:0007669"/>
    <property type="project" value="InterPro"/>
</dbReference>
<keyword evidence="9" id="KW-0807">Transducer</keyword>
<dbReference type="GO" id="GO:0031683">
    <property type="term" value="F:G-protein beta/gamma-subunit complex binding"/>
    <property type="evidence" value="ECO:0007669"/>
    <property type="project" value="InterPro"/>
</dbReference>
<evidence type="ECO:0000256" key="2">
    <source>
        <dbReference type="ARBA" id="ARBA00011356"/>
    </source>
</evidence>
<keyword evidence="7 11" id="KW-0342">GTP-binding</keyword>
<feature type="binding site" evidence="11">
    <location>
        <begin position="253"/>
        <end position="256"/>
    </location>
    <ligand>
        <name>GTP</name>
        <dbReference type="ChEBI" id="CHEBI:37565"/>
    </ligand>
</feature>
<dbReference type="PANTHER" id="PTHR10218:SF362">
    <property type="entry name" value="G PROTEIN ALPHA O SUBUNIT"/>
    <property type="match status" value="1"/>
</dbReference>
<evidence type="ECO:0000256" key="11">
    <source>
        <dbReference type="PIRSR" id="PIRSR601019-1"/>
    </source>
</evidence>
<keyword evidence="3" id="KW-0519">Myristate</keyword>
<evidence type="ECO:0000256" key="9">
    <source>
        <dbReference type="ARBA" id="ARBA00023224"/>
    </source>
</evidence>
<dbReference type="Proteomes" id="UP000250572">
    <property type="component" value="Unassembled WGS sequence"/>
</dbReference>
<feature type="compositionally biased region" description="Polar residues" evidence="13">
    <location>
        <begin position="1"/>
        <end position="17"/>
    </location>
</feature>
<dbReference type="GO" id="GO:0051430">
    <property type="term" value="F:corticotropin-releasing hormone receptor 1 binding"/>
    <property type="evidence" value="ECO:0007669"/>
    <property type="project" value="TreeGrafter"/>
</dbReference>
<dbReference type="Gene3D" id="3.40.50.300">
    <property type="entry name" value="P-loop containing nucleotide triphosphate hydrolases"/>
    <property type="match status" value="2"/>
</dbReference>
<evidence type="ECO:0000256" key="4">
    <source>
        <dbReference type="ARBA" id="ARBA00022723"/>
    </source>
</evidence>
<comment type="similarity">
    <text evidence="1">Belongs to the G-alpha family. G(i/o/t/z) subfamily.</text>
</comment>
<evidence type="ECO:0000256" key="8">
    <source>
        <dbReference type="ARBA" id="ARBA00023139"/>
    </source>
</evidence>
<accession>A0A315WBD4</accession>
<dbReference type="PROSITE" id="PS51882">
    <property type="entry name" value="G_ALPHA"/>
    <property type="match status" value="2"/>
</dbReference>
<dbReference type="SUPFAM" id="SSF47895">
    <property type="entry name" value="Transducin (alpha subunit), insertion domain"/>
    <property type="match status" value="1"/>
</dbReference>
<reference evidence="14 15" key="1">
    <citation type="journal article" date="2018" name="G3 (Bethesda)">
        <title>A High-Quality Reference Genome for the Invasive Mosquitofish Gambusia affinis Using a Chicago Library.</title>
        <authorList>
            <person name="Hoffberg S.L."/>
            <person name="Troendle N.J."/>
            <person name="Glenn T.C."/>
            <person name="Mahmud O."/>
            <person name="Louha S."/>
            <person name="Chalopin D."/>
            <person name="Bennetzen J.L."/>
            <person name="Mauricio R."/>
        </authorList>
    </citation>
    <scope>NUCLEOTIDE SEQUENCE [LARGE SCALE GENOMIC DNA]</scope>
    <source>
        <strain evidence="14">NE01/NJP1002.9</strain>
        <tissue evidence="14">Muscle</tissue>
    </source>
</reference>
<dbReference type="FunFam" id="1.10.400.10:FF:000020">
    <property type="entry name" value="Guanine nucleotide-binding protein G(o) subunit alpha"/>
    <property type="match status" value="1"/>
</dbReference>
<proteinExistence type="inferred from homology"/>
<dbReference type="GO" id="GO:0005737">
    <property type="term" value="C:cytoplasm"/>
    <property type="evidence" value="ECO:0007669"/>
    <property type="project" value="TreeGrafter"/>
</dbReference>
<evidence type="ECO:0000256" key="3">
    <source>
        <dbReference type="ARBA" id="ARBA00022707"/>
    </source>
</evidence>
<protein>
    <recommendedName>
        <fullName evidence="16">Guanine nucleotide-binding protein G(O) subunit alpha</fullName>
    </recommendedName>
</protein>
<comment type="subunit">
    <text evidence="2">G proteins are composed of 3 units; alpha, beta and gamma. The alpha chain contains the guanine nucleotide binding site.</text>
</comment>
<dbReference type="InterPro" id="IPR027417">
    <property type="entry name" value="P-loop_NTPase"/>
</dbReference>
<dbReference type="AlphaFoldDB" id="A0A315WBD4"/>
<keyword evidence="6 12" id="KW-0460">Magnesium</keyword>
<dbReference type="PANTHER" id="PTHR10218">
    <property type="entry name" value="GTP-BINDING PROTEIN ALPHA SUBUNIT"/>
    <property type="match status" value="1"/>
</dbReference>
<dbReference type="InterPro" id="IPR001019">
    <property type="entry name" value="Gprotein_alpha_su"/>
</dbReference>
<comment type="caution">
    <text evidence="14">The sequence shown here is derived from an EMBL/GenBank/DDBJ whole genome shotgun (WGS) entry which is preliminary data.</text>
</comment>